<sequence>MATAVTILRPMADNSTTICPTCRQPLRTDDARHGAFSPESLPSIPLLPSINESTSPELKRSTLQVDTSVGGNHAAQLPSPHTVGEGKAKARARGWSMVNEDAAKAQRELTWNQYRKLVAELEVREGREDEVDPVNLLKDTLLKVLHEAEQLSNEHYSLQQNEKELEMNLKIARSNLQLAEMNSEMLEEALRRGGEGFAGRMQPLPIHGSGKTSIDSARTEQSQPAMPSLATAPRTSTDSTAKSTGARSTSMTIPIPGGASAAMRPTGIRRRSGSEGGSAVGSSTAQTNKPGASTPIPPSTRPTMERSSTMGAGQVAASTSAGSGFGSFFRKNIDKHGPGIMKDLGLQNLKMPDLQNLPIPSPSAATRAEFFSSLGMSNAGAASSSPNLAGGFSSSPTTSQAGGVPRSPMVRPHRGGWYDAAADMGGSSDAELQKLRASLVVTNKSVVTLKDELGAMKKAKAELEAELETLSQALFEEANKMVADERKKRAEKEDEAREAIEEREALRKLVKLMEAEKAQAAASGVESGKEARNHVSEGPDVTEQEGPIPGGFPAGDSQITDVNASEPSPSREEDLAELLKRMEADFGPLPHS</sequence>
<accession>A0ACC2WL52</accession>
<name>A0ACC2WL52_9TREE</name>
<organism evidence="1 2">
    <name type="scientific">Naganishia adeliensis</name>
    <dbReference type="NCBI Taxonomy" id="92952"/>
    <lineage>
        <taxon>Eukaryota</taxon>
        <taxon>Fungi</taxon>
        <taxon>Dikarya</taxon>
        <taxon>Basidiomycota</taxon>
        <taxon>Agaricomycotina</taxon>
        <taxon>Tremellomycetes</taxon>
        <taxon>Filobasidiales</taxon>
        <taxon>Filobasidiaceae</taxon>
        <taxon>Naganishia</taxon>
    </lineage>
</organism>
<protein>
    <submittedName>
        <fullName evidence="1">Uncharacterized protein</fullName>
    </submittedName>
</protein>
<comment type="caution">
    <text evidence="1">The sequence shown here is derived from an EMBL/GenBank/DDBJ whole genome shotgun (WGS) entry which is preliminary data.</text>
</comment>
<gene>
    <name evidence="1" type="ORF">QFC20_002472</name>
</gene>
<evidence type="ECO:0000313" key="1">
    <source>
        <dbReference type="EMBL" id="KAJ9111884.1"/>
    </source>
</evidence>
<evidence type="ECO:0000313" key="2">
    <source>
        <dbReference type="Proteomes" id="UP001230649"/>
    </source>
</evidence>
<keyword evidence="2" id="KW-1185">Reference proteome</keyword>
<proteinExistence type="predicted"/>
<dbReference type="EMBL" id="JASBWS010000017">
    <property type="protein sequence ID" value="KAJ9111884.1"/>
    <property type="molecule type" value="Genomic_DNA"/>
</dbReference>
<dbReference type="Proteomes" id="UP001230649">
    <property type="component" value="Unassembled WGS sequence"/>
</dbReference>
<reference evidence="1" key="1">
    <citation type="submission" date="2023-04" db="EMBL/GenBank/DDBJ databases">
        <title>Draft Genome sequencing of Naganishia species isolated from polar environments using Oxford Nanopore Technology.</title>
        <authorList>
            <person name="Leo P."/>
            <person name="Venkateswaran K."/>
        </authorList>
    </citation>
    <scope>NUCLEOTIDE SEQUENCE</scope>
    <source>
        <strain evidence="1">MNA-CCFEE 5262</strain>
    </source>
</reference>